<dbReference type="EnsemblPlants" id="KQJ95204">
    <property type="protein sequence ID" value="KQJ95204"/>
    <property type="gene ID" value="BRADI_3g15760v3"/>
</dbReference>
<keyword evidence="4" id="KW-1185">Reference proteome</keyword>
<dbReference type="AlphaFoldDB" id="I1I164"/>
<dbReference type="EMBL" id="CM000882">
    <property type="protein sequence ID" value="KQJ95204.1"/>
    <property type="molecule type" value="Genomic_DNA"/>
</dbReference>
<feature type="compositionally biased region" description="Basic and acidic residues" evidence="1">
    <location>
        <begin position="1"/>
        <end position="10"/>
    </location>
</feature>
<feature type="region of interest" description="Disordered" evidence="1">
    <location>
        <begin position="1"/>
        <end position="20"/>
    </location>
</feature>
<dbReference type="OrthoDB" id="716236at2759"/>
<evidence type="ECO:0000313" key="4">
    <source>
        <dbReference type="Proteomes" id="UP000008810"/>
    </source>
</evidence>
<accession>I1I164</accession>
<reference evidence="3" key="3">
    <citation type="submission" date="2018-08" db="UniProtKB">
        <authorList>
            <consortium name="EnsemblPlants"/>
        </authorList>
    </citation>
    <scope>IDENTIFICATION</scope>
    <source>
        <strain evidence="3">cv. Bd21</strain>
    </source>
</reference>
<evidence type="ECO:0000256" key="1">
    <source>
        <dbReference type="SAM" id="MobiDB-lite"/>
    </source>
</evidence>
<reference evidence="2 3" key="1">
    <citation type="journal article" date="2010" name="Nature">
        <title>Genome sequencing and analysis of the model grass Brachypodium distachyon.</title>
        <authorList>
            <consortium name="International Brachypodium Initiative"/>
        </authorList>
    </citation>
    <scope>NUCLEOTIDE SEQUENCE [LARGE SCALE GENOMIC DNA]</scope>
    <source>
        <strain evidence="2 3">Bd21</strain>
    </source>
</reference>
<sequence>MECKLQEHAMESLGEEQEAAAMAPASPTLWSLLHSLAQDCAGYLGLGDYTLGAAGHRKPAAADGAKVQEEGGEFRPVVEVQSRSMAFQRNRRYEQGVGGRGGIKN</sequence>
<evidence type="ECO:0000313" key="3">
    <source>
        <dbReference type="EnsemblPlants" id="KQJ95204"/>
    </source>
</evidence>
<dbReference type="HOGENOM" id="CLU_2213687_0_0_1"/>
<protein>
    <submittedName>
        <fullName evidence="2 3">Uncharacterized protein</fullName>
    </submittedName>
</protein>
<name>I1I164_BRADI</name>
<evidence type="ECO:0000313" key="2">
    <source>
        <dbReference type="EMBL" id="KQJ95204.1"/>
    </source>
</evidence>
<dbReference type="Gramene" id="KQJ95204">
    <property type="protein sequence ID" value="KQJ95204"/>
    <property type="gene ID" value="BRADI_3g15760v3"/>
</dbReference>
<dbReference type="InParanoid" id="I1I164"/>
<reference evidence="2" key="2">
    <citation type="submission" date="2017-06" db="EMBL/GenBank/DDBJ databases">
        <title>WGS assembly of Brachypodium distachyon.</title>
        <authorList>
            <consortium name="The International Brachypodium Initiative"/>
            <person name="Lucas S."/>
            <person name="Harmon-Smith M."/>
            <person name="Lail K."/>
            <person name="Tice H."/>
            <person name="Grimwood J."/>
            <person name="Bruce D."/>
            <person name="Barry K."/>
            <person name="Shu S."/>
            <person name="Lindquist E."/>
            <person name="Wang M."/>
            <person name="Pitluck S."/>
            <person name="Vogel J.P."/>
            <person name="Garvin D.F."/>
            <person name="Mockler T.C."/>
            <person name="Schmutz J."/>
            <person name="Rokhsar D."/>
            <person name="Bevan M.W."/>
        </authorList>
    </citation>
    <scope>NUCLEOTIDE SEQUENCE</scope>
    <source>
        <strain evidence="2">Bd21</strain>
    </source>
</reference>
<dbReference type="OMA" id="CKLQEHA"/>
<dbReference type="Proteomes" id="UP000008810">
    <property type="component" value="Chromosome 3"/>
</dbReference>
<proteinExistence type="predicted"/>
<organism evidence="2">
    <name type="scientific">Brachypodium distachyon</name>
    <name type="common">Purple false brome</name>
    <name type="synonym">Trachynia distachya</name>
    <dbReference type="NCBI Taxonomy" id="15368"/>
    <lineage>
        <taxon>Eukaryota</taxon>
        <taxon>Viridiplantae</taxon>
        <taxon>Streptophyta</taxon>
        <taxon>Embryophyta</taxon>
        <taxon>Tracheophyta</taxon>
        <taxon>Spermatophyta</taxon>
        <taxon>Magnoliopsida</taxon>
        <taxon>Liliopsida</taxon>
        <taxon>Poales</taxon>
        <taxon>Poaceae</taxon>
        <taxon>BOP clade</taxon>
        <taxon>Pooideae</taxon>
        <taxon>Stipodae</taxon>
        <taxon>Brachypodieae</taxon>
        <taxon>Brachypodium</taxon>
    </lineage>
</organism>
<gene>
    <name evidence="2" type="ORF">BRADI_3g15760v3</name>
</gene>